<feature type="domain" description="Cupin type-2" evidence="1">
    <location>
        <begin position="41"/>
        <end position="91"/>
    </location>
</feature>
<dbReference type="Gene3D" id="2.60.120.10">
    <property type="entry name" value="Jelly Rolls"/>
    <property type="match status" value="1"/>
</dbReference>
<dbReference type="SUPFAM" id="SSF51182">
    <property type="entry name" value="RmlC-like cupins"/>
    <property type="match status" value="1"/>
</dbReference>
<sequence>MKNIVKKENAVSRQFLGVDFVVLSIGKDTMVTKMLYKTTDNVPFHNHPNEQSGYIISGQYRLKFGGSEYLLSEGDTYSIPADVSHSIEIIEAGEVVDVFSPIRQDYL</sequence>
<dbReference type="Proteomes" id="UP000198785">
    <property type="component" value="Unassembled WGS sequence"/>
</dbReference>
<gene>
    <name evidence="2" type="ORF">SAMN05660206_102368</name>
</gene>
<dbReference type="EMBL" id="FOZZ01000002">
    <property type="protein sequence ID" value="SFS52460.1"/>
    <property type="molecule type" value="Genomic_DNA"/>
</dbReference>
<protein>
    <submittedName>
        <fullName evidence="2">Cupin domain-containing protein</fullName>
    </submittedName>
</protein>
<dbReference type="PANTHER" id="PTHR40112">
    <property type="entry name" value="H2HPP ISOMERASE"/>
    <property type="match status" value="1"/>
</dbReference>
<dbReference type="OrthoDB" id="9811153at2"/>
<dbReference type="RefSeq" id="WP_093363896.1">
    <property type="nucleotide sequence ID" value="NZ_FOZZ01000002.1"/>
</dbReference>
<accession>A0A1I6QJF7</accession>
<keyword evidence="3" id="KW-1185">Reference proteome</keyword>
<name>A0A1I6QJF7_9SPHI</name>
<evidence type="ECO:0000313" key="3">
    <source>
        <dbReference type="Proteomes" id="UP000198785"/>
    </source>
</evidence>
<proteinExistence type="predicted"/>
<reference evidence="2 3" key="1">
    <citation type="submission" date="2016-10" db="EMBL/GenBank/DDBJ databases">
        <authorList>
            <person name="de Groot N.N."/>
        </authorList>
    </citation>
    <scope>NUCLEOTIDE SEQUENCE [LARGE SCALE GENOMIC DNA]</scope>
    <source>
        <strain evidence="2 3">DSM 22789</strain>
    </source>
</reference>
<dbReference type="STRING" id="683125.SAMN05660206_102368"/>
<dbReference type="InterPro" id="IPR014710">
    <property type="entry name" value="RmlC-like_jellyroll"/>
</dbReference>
<dbReference type="PANTHER" id="PTHR40112:SF1">
    <property type="entry name" value="H2HPP ISOMERASE"/>
    <property type="match status" value="1"/>
</dbReference>
<dbReference type="CDD" id="cd02238">
    <property type="entry name" value="cupin_KdgF"/>
    <property type="match status" value="1"/>
</dbReference>
<organism evidence="2 3">
    <name type="scientific">Sphingobacterium wenxiniae</name>
    <dbReference type="NCBI Taxonomy" id="683125"/>
    <lineage>
        <taxon>Bacteria</taxon>
        <taxon>Pseudomonadati</taxon>
        <taxon>Bacteroidota</taxon>
        <taxon>Sphingobacteriia</taxon>
        <taxon>Sphingobacteriales</taxon>
        <taxon>Sphingobacteriaceae</taxon>
        <taxon>Sphingobacterium</taxon>
    </lineage>
</organism>
<evidence type="ECO:0000259" key="1">
    <source>
        <dbReference type="Pfam" id="PF07883"/>
    </source>
</evidence>
<dbReference type="InterPro" id="IPR013096">
    <property type="entry name" value="Cupin_2"/>
</dbReference>
<dbReference type="InterPro" id="IPR052535">
    <property type="entry name" value="Bacilysin_H2HPP_isomerase"/>
</dbReference>
<dbReference type="InterPro" id="IPR011051">
    <property type="entry name" value="RmlC_Cupin_sf"/>
</dbReference>
<dbReference type="AlphaFoldDB" id="A0A1I6QJF7"/>
<evidence type="ECO:0000313" key="2">
    <source>
        <dbReference type="EMBL" id="SFS52460.1"/>
    </source>
</evidence>
<dbReference type="Pfam" id="PF07883">
    <property type="entry name" value="Cupin_2"/>
    <property type="match status" value="1"/>
</dbReference>